<feature type="signal peptide" evidence="1">
    <location>
        <begin position="1"/>
        <end position="19"/>
    </location>
</feature>
<name>A0A0H5SB14_9MYCO</name>
<dbReference type="AlphaFoldDB" id="A0A0H5SB14"/>
<protein>
    <recommendedName>
        <fullName evidence="4">Intersectin-EH binding protein Ibp1</fullName>
    </recommendedName>
</protein>
<keyword evidence="1" id="KW-0732">Signal</keyword>
<dbReference type="OrthoDB" id="4629325at2"/>
<proteinExistence type="predicted"/>
<evidence type="ECO:0008006" key="4">
    <source>
        <dbReference type="Google" id="ProtNLM"/>
    </source>
</evidence>
<dbReference type="STRING" id="146018.BN2156_05513"/>
<feature type="chain" id="PRO_5039484927" description="Intersectin-EH binding protein Ibp1" evidence="1">
    <location>
        <begin position="20"/>
        <end position="88"/>
    </location>
</feature>
<evidence type="ECO:0000313" key="3">
    <source>
        <dbReference type="Proteomes" id="UP000199147"/>
    </source>
</evidence>
<dbReference type="EMBL" id="CWKH01000003">
    <property type="protein sequence ID" value="CRZ18609.1"/>
    <property type="molecule type" value="Genomic_DNA"/>
</dbReference>
<evidence type="ECO:0000313" key="2">
    <source>
        <dbReference type="EMBL" id="CRZ18609.1"/>
    </source>
</evidence>
<organism evidence="2 3">
    <name type="scientific">Mycolicibacterium neworleansense</name>
    <dbReference type="NCBI Taxonomy" id="146018"/>
    <lineage>
        <taxon>Bacteria</taxon>
        <taxon>Bacillati</taxon>
        <taxon>Actinomycetota</taxon>
        <taxon>Actinomycetes</taxon>
        <taxon>Mycobacteriales</taxon>
        <taxon>Mycobacteriaceae</taxon>
        <taxon>Mycolicibacterium</taxon>
    </lineage>
</organism>
<sequence length="88" mass="9071" precursor="true">MKIRLTTLTGCLMVGGASAAIALAPLASAEPSAPSEPRLLPQCEVTGGSSVEGGQTTECATEGNVQIDSTPPQPGYGMFPWDDEFFVL</sequence>
<reference evidence="3" key="1">
    <citation type="submission" date="2015-07" db="EMBL/GenBank/DDBJ databases">
        <authorList>
            <person name="Urmite Genomes"/>
        </authorList>
    </citation>
    <scope>NUCLEOTIDE SEQUENCE [LARGE SCALE GENOMIC DNA]</scope>
    <source>
        <strain evidence="3">type strain: ATCC 49404</strain>
    </source>
</reference>
<dbReference type="Proteomes" id="UP000199147">
    <property type="component" value="Unassembled WGS sequence"/>
</dbReference>
<evidence type="ECO:0000256" key="1">
    <source>
        <dbReference type="SAM" id="SignalP"/>
    </source>
</evidence>
<gene>
    <name evidence="2" type="ORF">BN2156_05513</name>
</gene>
<accession>A0A0H5SB14</accession>
<dbReference type="RefSeq" id="WP_090518105.1">
    <property type="nucleotide sequence ID" value="NZ_CWKH01000003.1"/>
</dbReference>
<keyword evidence="3" id="KW-1185">Reference proteome</keyword>